<accession>A0ABS1WE13</accession>
<sequence length="65" mass="7357">MGLKEVKKVLDLIDTDFNNLEQLVYSLKEITVTNPQGLLAKTIVSVEQSLDGVKEKHFLSHRFNA</sequence>
<name>A0ABS1WE13_9GAMM</name>
<reference evidence="1 2" key="1">
    <citation type="submission" date="2020-12" db="EMBL/GenBank/DDBJ databases">
        <title>WGS of Legionella: environmental sample.</title>
        <authorList>
            <person name="Cristino S."/>
            <person name="Girolamini L."/>
            <person name="Salaris S."/>
            <person name="Pascale M.R."/>
            <person name="Mazzotta M."/>
            <person name="Orsini M."/>
            <person name="Grottola A."/>
        </authorList>
    </citation>
    <scope>NUCLEOTIDE SEQUENCE [LARGE SCALE GENOMIC DNA]</scope>
    <source>
        <strain evidence="1 2">30cs62</strain>
    </source>
</reference>
<organism evidence="1 2">
    <name type="scientific">Legionella bononiensis</name>
    <dbReference type="NCBI Taxonomy" id="2793102"/>
    <lineage>
        <taxon>Bacteria</taxon>
        <taxon>Pseudomonadati</taxon>
        <taxon>Pseudomonadota</taxon>
        <taxon>Gammaproteobacteria</taxon>
        <taxon>Legionellales</taxon>
        <taxon>Legionellaceae</taxon>
        <taxon>Legionella</taxon>
    </lineage>
</organism>
<dbReference type="EMBL" id="JADWVN010000026">
    <property type="protein sequence ID" value="MBL7527596.1"/>
    <property type="molecule type" value="Genomic_DNA"/>
</dbReference>
<dbReference type="RefSeq" id="WP_203108991.1">
    <property type="nucleotide sequence ID" value="NZ_JADOBG010000010.1"/>
</dbReference>
<protein>
    <submittedName>
        <fullName evidence="1">Uncharacterized protein</fullName>
    </submittedName>
</protein>
<evidence type="ECO:0000313" key="2">
    <source>
        <dbReference type="Proteomes" id="UP000809910"/>
    </source>
</evidence>
<dbReference type="Proteomes" id="UP000809910">
    <property type="component" value="Unassembled WGS sequence"/>
</dbReference>
<keyword evidence="2" id="KW-1185">Reference proteome</keyword>
<evidence type="ECO:0000313" key="1">
    <source>
        <dbReference type="EMBL" id="MBL7527596.1"/>
    </source>
</evidence>
<proteinExistence type="predicted"/>
<gene>
    <name evidence="1" type="ORF">I5282_13590</name>
</gene>
<comment type="caution">
    <text evidence="1">The sequence shown here is derived from an EMBL/GenBank/DDBJ whole genome shotgun (WGS) entry which is preliminary data.</text>
</comment>